<dbReference type="Pfam" id="PF03110">
    <property type="entry name" value="SBP"/>
    <property type="match status" value="1"/>
</dbReference>
<gene>
    <name evidence="12" type="ORF">PHJA_000267900</name>
</gene>
<dbReference type="OrthoDB" id="1930417at2759"/>
<keyword evidence="6" id="KW-0238">DNA-binding</keyword>
<dbReference type="PANTHER" id="PTHR31251:SF86">
    <property type="entry name" value="SQUAMOSA PROMOTER-BINDING-LIKE PROTEIN 1"/>
    <property type="match status" value="1"/>
</dbReference>
<dbReference type="InterPro" id="IPR004333">
    <property type="entry name" value="SBP_dom"/>
</dbReference>
<evidence type="ECO:0000256" key="3">
    <source>
        <dbReference type="ARBA" id="ARBA00022771"/>
    </source>
</evidence>
<evidence type="ECO:0000313" key="12">
    <source>
        <dbReference type="EMBL" id="GFP81246.1"/>
    </source>
</evidence>
<evidence type="ECO:0000256" key="10">
    <source>
        <dbReference type="PROSITE-ProRule" id="PRU00470"/>
    </source>
</evidence>
<organism evidence="12 13">
    <name type="scientific">Phtheirospermum japonicum</name>
    <dbReference type="NCBI Taxonomy" id="374723"/>
    <lineage>
        <taxon>Eukaryota</taxon>
        <taxon>Viridiplantae</taxon>
        <taxon>Streptophyta</taxon>
        <taxon>Embryophyta</taxon>
        <taxon>Tracheophyta</taxon>
        <taxon>Spermatophyta</taxon>
        <taxon>Magnoliopsida</taxon>
        <taxon>eudicotyledons</taxon>
        <taxon>Gunneridae</taxon>
        <taxon>Pentapetalae</taxon>
        <taxon>asterids</taxon>
        <taxon>lamiids</taxon>
        <taxon>Lamiales</taxon>
        <taxon>Orobanchaceae</taxon>
        <taxon>Orobanchaceae incertae sedis</taxon>
        <taxon>Phtheirospermum</taxon>
    </lineage>
</organism>
<evidence type="ECO:0000256" key="9">
    <source>
        <dbReference type="ARBA" id="ARBA00056472"/>
    </source>
</evidence>
<evidence type="ECO:0000256" key="4">
    <source>
        <dbReference type="ARBA" id="ARBA00022833"/>
    </source>
</evidence>
<keyword evidence="2" id="KW-0479">Metal-binding</keyword>
<comment type="function">
    <text evidence="9">Probable transcriptional factor. Binds to the promoter of the SQUAMOSA gene.</text>
</comment>
<keyword evidence="13" id="KW-1185">Reference proteome</keyword>
<keyword evidence="5" id="KW-0805">Transcription regulation</keyword>
<dbReference type="InterPro" id="IPR036893">
    <property type="entry name" value="SBP_sf"/>
</dbReference>
<proteinExistence type="predicted"/>
<reference evidence="12" key="1">
    <citation type="submission" date="2020-07" db="EMBL/GenBank/DDBJ databases">
        <title>Ethylene signaling mediates host invasion by parasitic plants.</title>
        <authorList>
            <person name="Yoshida S."/>
        </authorList>
    </citation>
    <scope>NUCLEOTIDE SEQUENCE</scope>
    <source>
        <strain evidence="12">Okayama</strain>
    </source>
</reference>
<dbReference type="FunFam" id="4.10.1100.10:FF:000001">
    <property type="entry name" value="Squamosa promoter-binding-like protein 14"/>
    <property type="match status" value="1"/>
</dbReference>
<protein>
    <submittedName>
        <fullName evidence="12">Squamosa promoter-binding-like protein 1</fullName>
    </submittedName>
</protein>
<dbReference type="PROSITE" id="PS51141">
    <property type="entry name" value="ZF_SBP"/>
    <property type="match status" value="1"/>
</dbReference>
<dbReference type="GO" id="GO:0003677">
    <property type="term" value="F:DNA binding"/>
    <property type="evidence" value="ECO:0007669"/>
    <property type="project" value="UniProtKB-KW"/>
</dbReference>
<sequence length="216" mass="24773">METRFYGPEIGGENREWDLNDWKWDGDLFTAAPLNIESRQLFPVGSDNIPLQNRVPNGLSSSSDLEKRKRCVEVNDDEEANGSTLNLKLGRQQVFPVVDKQTKVNCVSVCQVECCEADLSNAKDYHRRHKVCDVHSKATSVLVGNVLQRFCQQCSRFHDLQEFDEGKRSCRRRLAGHNKRRRKKTHVQNTVSADDELSTNHLLISLLRLLLNLHCK</sequence>
<evidence type="ECO:0000313" key="13">
    <source>
        <dbReference type="Proteomes" id="UP000653305"/>
    </source>
</evidence>
<name>A0A830B375_9LAMI</name>
<accession>A0A830B375</accession>
<comment type="caution">
    <text evidence="12">The sequence shown here is derived from an EMBL/GenBank/DDBJ whole genome shotgun (WGS) entry which is preliminary data.</text>
</comment>
<keyword evidence="4" id="KW-0862">Zinc</keyword>
<dbReference type="GO" id="GO:0005634">
    <property type="term" value="C:nucleus"/>
    <property type="evidence" value="ECO:0007669"/>
    <property type="project" value="UniProtKB-SubCell"/>
</dbReference>
<dbReference type="GO" id="GO:0008270">
    <property type="term" value="F:zinc ion binding"/>
    <property type="evidence" value="ECO:0007669"/>
    <property type="project" value="UniProtKB-KW"/>
</dbReference>
<dbReference type="Gene3D" id="4.10.1100.10">
    <property type="entry name" value="Transcription factor, SBP-box domain"/>
    <property type="match status" value="1"/>
</dbReference>
<comment type="subcellular location">
    <subcellularLocation>
        <location evidence="1">Nucleus</location>
    </subcellularLocation>
</comment>
<evidence type="ECO:0000256" key="5">
    <source>
        <dbReference type="ARBA" id="ARBA00023015"/>
    </source>
</evidence>
<dbReference type="PANTHER" id="PTHR31251">
    <property type="entry name" value="SQUAMOSA PROMOTER-BINDING-LIKE PROTEIN 4"/>
    <property type="match status" value="1"/>
</dbReference>
<dbReference type="EMBL" id="BMAC01000028">
    <property type="protein sequence ID" value="GFP81246.1"/>
    <property type="molecule type" value="Genomic_DNA"/>
</dbReference>
<dbReference type="Proteomes" id="UP000653305">
    <property type="component" value="Unassembled WGS sequence"/>
</dbReference>
<evidence type="ECO:0000256" key="7">
    <source>
        <dbReference type="ARBA" id="ARBA00023163"/>
    </source>
</evidence>
<feature type="domain" description="SBP-type" evidence="11">
    <location>
        <begin position="107"/>
        <end position="184"/>
    </location>
</feature>
<keyword evidence="8" id="KW-0539">Nucleus</keyword>
<dbReference type="AlphaFoldDB" id="A0A830B375"/>
<dbReference type="SUPFAM" id="SSF103612">
    <property type="entry name" value="SBT domain"/>
    <property type="match status" value="1"/>
</dbReference>
<evidence type="ECO:0000256" key="2">
    <source>
        <dbReference type="ARBA" id="ARBA00022723"/>
    </source>
</evidence>
<dbReference type="InterPro" id="IPR044817">
    <property type="entry name" value="SBP-like"/>
</dbReference>
<keyword evidence="3 10" id="KW-0863">Zinc-finger</keyword>
<evidence type="ECO:0000259" key="11">
    <source>
        <dbReference type="PROSITE" id="PS51141"/>
    </source>
</evidence>
<evidence type="ECO:0000256" key="8">
    <source>
        <dbReference type="ARBA" id="ARBA00023242"/>
    </source>
</evidence>
<keyword evidence="7" id="KW-0804">Transcription</keyword>
<evidence type="ECO:0000256" key="1">
    <source>
        <dbReference type="ARBA" id="ARBA00004123"/>
    </source>
</evidence>
<evidence type="ECO:0000256" key="6">
    <source>
        <dbReference type="ARBA" id="ARBA00023125"/>
    </source>
</evidence>